<sequence length="111" mass="12840">MKERKKSFNLSYYNLHTTDAHIDLFESHKNLEEEKKNKSRTSNDELSFKVMALKIVTRRIGDYFLDCKQTTHIEDDYIRLGRDGECATFAKIKPTRAASASAAARPKRNNV</sequence>
<protein>
    <submittedName>
        <fullName evidence="1">CLUMA_CG005068, isoform A</fullName>
    </submittedName>
</protein>
<evidence type="ECO:0000313" key="2">
    <source>
        <dbReference type="Proteomes" id="UP000183832"/>
    </source>
</evidence>
<reference evidence="1 2" key="1">
    <citation type="submission" date="2015-04" db="EMBL/GenBank/DDBJ databases">
        <authorList>
            <person name="Syromyatnikov M.Y."/>
            <person name="Popov V.N."/>
        </authorList>
    </citation>
    <scope>NUCLEOTIDE SEQUENCE [LARGE SCALE GENOMIC DNA]</scope>
</reference>
<organism evidence="1 2">
    <name type="scientific">Clunio marinus</name>
    <dbReference type="NCBI Taxonomy" id="568069"/>
    <lineage>
        <taxon>Eukaryota</taxon>
        <taxon>Metazoa</taxon>
        <taxon>Ecdysozoa</taxon>
        <taxon>Arthropoda</taxon>
        <taxon>Hexapoda</taxon>
        <taxon>Insecta</taxon>
        <taxon>Pterygota</taxon>
        <taxon>Neoptera</taxon>
        <taxon>Endopterygota</taxon>
        <taxon>Diptera</taxon>
        <taxon>Nematocera</taxon>
        <taxon>Chironomoidea</taxon>
        <taxon>Chironomidae</taxon>
        <taxon>Clunio</taxon>
    </lineage>
</organism>
<dbReference type="Proteomes" id="UP000183832">
    <property type="component" value="Unassembled WGS sequence"/>
</dbReference>
<accession>A0A1J1HTS4</accession>
<dbReference type="EMBL" id="CVRI01000020">
    <property type="protein sequence ID" value="CRK91395.1"/>
    <property type="molecule type" value="Genomic_DNA"/>
</dbReference>
<gene>
    <name evidence="1" type="ORF">CLUMA_CG005068</name>
</gene>
<evidence type="ECO:0000313" key="1">
    <source>
        <dbReference type="EMBL" id="CRK91395.1"/>
    </source>
</evidence>
<name>A0A1J1HTS4_9DIPT</name>
<proteinExistence type="predicted"/>
<dbReference type="AlphaFoldDB" id="A0A1J1HTS4"/>
<keyword evidence="2" id="KW-1185">Reference proteome</keyword>